<dbReference type="EC" id="5.2.1.8" evidence="4"/>
<feature type="domain" description="PPIase FKBP-type" evidence="5">
    <location>
        <begin position="1"/>
        <end position="89"/>
    </location>
</feature>
<dbReference type="Gene3D" id="3.10.50.40">
    <property type="match status" value="1"/>
</dbReference>
<dbReference type="RefSeq" id="WP_241652573.1">
    <property type="nucleotide sequence ID" value="NZ_JBALUR010000001.1"/>
</dbReference>
<name>A0A4Q0PR03_9FLAO</name>
<evidence type="ECO:0000313" key="7">
    <source>
        <dbReference type="Proteomes" id="UP000290608"/>
    </source>
</evidence>
<dbReference type="PROSITE" id="PS50059">
    <property type="entry name" value="FKBP_PPIASE"/>
    <property type="match status" value="1"/>
</dbReference>
<evidence type="ECO:0000256" key="4">
    <source>
        <dbReference type="RuleBase" id="RU003915"/>
    </source>
</evidence>
<accession>A0A4Q0PR03</accession>
<organism evidence="6 7">
    <name type="scientific">Leeuwenhoekiella marinoflava</name>
    <dbReference type="NCBI Taxonomy" id="988"/>
    <lineage>
        <taxon>Bacteria</taxon>
        <taxon>Pseudomonadati</taxon>
        <taxon>Bacteroidota</taxon>
        <taxon>Flavobacteriia</taxon>
        <taxon>Flavobacteriales</taxon>
        <taxon>Flavobacteriaceae</taxon>
        <taxon>Leeuwenhoekiella</taxon>
    </lineage>
</organism>
<gene>
    <name evidence="6" type="ORF">DSL99_1111</name>
</gene>
<evidence type="ECO:0000256" key="2">
    <source>
        <dbReference type="ARBA" id="ARBA00023110"/>
    </source>
</evidence>
<proteinExistence type="inferred from homology"/>
<dbReference type="InterPro" id="IPR046357">
    <property type="entry name" value="PPIase_dom_sf"/>
</dbReference>
<comment type="similarity">
    <text evidence="4">Belongs to the FKBP-type PPIase family.</text>
</comment>
<keyword evidence="2 3" id="KW-0697">Rotamase</keyword>
<dbReference type="Proteomes" id="UP000290608">
    <property type="component" value="Unassembled WGS sequence"/>
</dbReference>
<dbReference type="AlphaFoldDB" id="A0A4Q0PR03"/>
<reference evidence="6 7" key="1">
    <citation type="submission" date="2018-07" db="EMBL/GenBank/DDBJ databases">
        <title>Leeuwenhoekiella genomics.</title>
        <authorList>
            <person name="Tahon G."/>
            <person name="Willems A."/>
        </authorList>
    </citation>
    <scope>NUCLEOTIDE SEQUENCE [LARGE SCALE GENOMIC DNA]</scope>
    <source>
        <strain evidence="6 7">LMG 1345</strain>
    </source>
</reference>
<dbReference type="STRING" id="1122159.SAMN02745246_01048"/>
<evidence type="ECO:0000256" key="1">
    <source>
        <dbReference type="ARBA" id="ARBA00000971"/>
    </source>
</evidence>
<keyword evidence="3 4" id="KW-0413">Isomerase</keyword>
<dbReference type="Pfam" id="PF00254">
    <property type="entry name" value="FKBP_C"/>
    <property type="match status" value="1"/>
</dbReference>
<evidence type="ECO:0000313" key="6">
    <source>
        <dbReference type="EMBL" id="RXG32305.1"/>
    </source>
</evidence>
<sequence>MLIDSSIKTIAEKWNIQTRPKEKMYGPFEISYSPEARIIAGFKEGVLQLNYGDKATLFIPYYIECGEQGYRVIPPRTNLIFEVELLDNRKSKK</sequence>
<dbReference type="InterPro" id="IPR001179">
    <property type="entry name" value="PPIase_FKBP_dom"/>
</dbReference>
<dbReference type="EMBL" id="QOVL01000004">
    <property type="protein sequence ID" value="RXG32305.1"/>
    <property type="molecule type" value="Genomic_DNA"/>
</dbReference>
<comment type="caution">
    <text evidence="6">The sequence shown here is derived from an EMBL/GenBank/DDBJ whole genome shotgun (WGS) entry which is preliminary data.</text>
</comment>
<evidence type="ECO:0000259" key="5">
    <source>
        <dbReference type="PROSITE" id="PS50059"/>
    </source>
</evidence>
<comment type="catalytic activity">
    <reaction evidence="1 3 4">
        <text>[protein]-peptidylproline (omega=180) = [protein]-peptidylproline (omega=0)</text>
        <dbReference type="Rhea" id="RHEA:16237"/>
        <dbReference type="Rhea" id="RHEA-COMP:10747"/>
        <dbReference type="Rhea" id="RHEA-COMP:10748"/>
        <dbReference type="ChEBI" id="CHEBI:83833"/>
        <dbReference type="ChEBI" id="CHEBI:83834"/>
        <dbReference type="EC" id="5.2.1.8"/>
    </reaction>
</comment>
<dbReference type="SUPFAM" id="SSF54534">
    <property type="entry name" value="FKBP-like"/>
    <property type="match status" value="1"/>
</dbReference>
<evidence type="ECO:0000256" key="3">
    <source>
        <dbReference type="PROSITE-ProRule" id="PRU00277"/>
    </source>
</evidence>
<dbReference type="GO" id="GO:0003755">
    <property type="term" value="F:peptidyl-prolyl cis-trans isomerase activity"/>
    <property type="evidence" value="ECO:0007669"/>
    <property type="project" value="UniProtKB-UniRule"/>
</dbReference>
<protein>
    <recommendedName>
        <fullName evidence="4">Peptidyl-prolyl cis-trans isomerase</fullName>
        <ecNumber evidence="4">5.2.1.8</ecNumber>
    </recommendedName>
</protein>